<organism evidence="3 4">
    <name type="scientific">Actinidia chinensis var. chinensis</name>
    <name type="common">Chinese soft-hair kiwi</name>
    <dbReference type="NCBI Taxonomy" id="1590841"/>
    <lineage>
        <taxon>Eukaryota</taxon>
        <taxon>Viridiplantae</taxon>
        <taxon>Streptophyta</taxon>
        <taxon>Embryophyta</taxon>
        <taxon>Tracheophyta</taxon>
        <taxon>Spermatophyta</taxon>
        <taxon>Magnoliopsida</taxon>
        <taxon>eudicotyledons</taxon>
        <taxon>Gunneridae</taxon>
        <taxon>Pentapetalae</taxon>
        <taxon>asterids</taxon>
        <taxon>Ericales</taxon>
        <taxon>Actinidiaceae</taxon>
        <taxon>Actinidia</taxon>
    </lineage>
</organism>
<sequence>MPERSLRKRIPVSSRPARSPHPSRSPRRRAPAVPRLPSKPSRPIKILQRCKSESSLLYGGLVASEDLDRRILTVPDSDAVLFRPQTCTDVFSSSESLPPPSPQQFEGYRKDAKVVVNVTVEGSAGPIRTLVKLGSSIDETIRLVINKYSEEGRRPQLHKDAASTFELHHSYFSLQCLSKSDMIGDVGSRSFYLRKGNSEERSSHEGISISASLTSEIVPSTPPSSLFFFPPFIARNIQKIIRRTRKLWKILGCMHCNG</sequence>
<dbReference type="PANTHER" id="PTHR33270">
    <property type="entry name" value="BNAC05G50380D PROTEIN"/>
    <property type="match status" value="1"/>
</dbReference>
<dbReference type="EMBL" id="NKQK01000014">
    <property type="protein sequence ID" value="PSS11487.1"/>
    <property type="molecule type" value="Genomic_DNA"/>
</dbReference>
<dbReference type="OrthoDB" id="1885101at2759"/>
<dbReference type="AlphaFoldDB" id="A0A2R6QNH6"/>
<protein>
    <recommendedName>
        <fullName evidence="2">DUF7054 domain-containing protein</fullName>
    </recommendedName>
</protein>
<evidence type="ECO:0000256" key="1">
    <source>
        <dbReference type="SAM" id="MobiDB-lite"/>
    </source>
</evidence>
<dbReference type="Proteomes" id="UP000241394">
    <property type="component" value="Chromosome LG14"/>
</dbReference>
<reference evidence="3 4" key="1">
    <citation type="submission" date="2017-07" db="EMBL/GenBank/DDBJ databases">
        <title>An improved, manually edited Actinidia chinensis var. chinensis (kiwifruit) genome highlights the challenges associated with draft genomes and gene prediction in plants.</title>
        <authorList>
            <person name="Pilkington S."/>
            <person name="Crowhurst R."/>
            <person name="Hilario E."/>
            <person name="Nardozza S."/>
            <person name="Fraser L."/>
            <person name="Peng Y."/>
            <person name="Gunaseelan K."/>
            <person name="Simpson R."/>
            <person name="Tahir J."/>
            <person name="Deroles S."/>
            <person name="Templeton K."/>
            <person name="Luo Z."/>
            <person name="Davy M."/>
            <person name="Cheng C."/>
            <person name="Mcneilage M."/>
            <person name="Scaglione D."/>
            <person name="Liu Y."/>
            <person name="Zhang Q."/>
            <person name="Datson P."/>
            <person name="De Silva N."/>
            <person name="Gardiner S."/>
            <person name="Bassett H."/>
            <person name="Chagne D."/>
            <person name="Mccallum J."/>
            <person name="Dzierzon H."/>
            <person name="Deng C."/>
            <person name="Wang Y.-Y."/>
            <person name="Barron N."/>
            <person name="Manako K."/>
            <person name="Bowen J."/>
            <person name="Foster T."/>
            <person name="Erridge Z."/>
            <person name="Tiffin H."/>
            <person name="Waite C."/>
            <person name="Davies K."/>
            <person name="Grierson E."/>
            <person name="Laing W."/>
            <person name="Kirk R."/>
            <person name="Chen X."/>
            <person name="Wood M."/>
            <person name="Montefiori M."/>
            <person name="Brummell D."/>
            <person name="Schwinn K."/>
            <person name="Catanach A."/>
            <person name="Fullerton C."/>
            <person name="Li D."/>
            <person name="Meiyalaghan S."/>
            <person name="Nieuwenhuizen N."/>
            <person name="Read N."/>
            <person name="Prakash R."/>
            <person name="Hunter D."/>
            <person name="Zhang H."/>
            <person name="Mckenzie M."/>
            <person name="Knabel M."/>
            <person name="Harris A."/>
            <person name="Allan A."/>
            <person name="Chen A."/>
            <person name="Janssen B."/>
            <person name="Plunkett B."/>
            <person name="Dwamena C."/>
            <person name="Voogd C."/>
            <person name="Leif D."/>
            <person name="Lafferty D."/>
            <person name="Souleyre E."/>
            <person name="Varkonyi-Gasic E."/>
            <person name="Gambi F."/>
            <person name="Hanley J."/>
            <person name="Yao J.-L."/>
            <person name="Cheung J."/>
            <person name="David K."/>
            <person name="Warren B."/>
            <person name="Marsh K."/>
            <person name="Snowden K."/>
            <person name="Lin-Wang K."/>
            <person name="Brian L."/>
            <person name="Martinez-Sanchez M."/>
            <person name="Wang M."/>
            <person name="Ileperuma N."/>
            <person name="Macnee N."/>
            <person name="Campin R."/>
            <person name="Mcatee P."/>
            <person name="Drummond R."/>
            <person name="Espley R."/>
            <person name="Ireland H."/>
            <person name="Wu R."/>
            <person name="Atkinson R."/>
            <person name="Karunairetnam S."/>
            <person name="Bulley S."/>
            <person name="Chunkath S."/>
            <person name="Hanley Z."/>
            <person name="Storey R."/>
            <person name="Thrimawithana A."/>
            <person name="Thomson S."/>
            <person name="David C."/>
            <person name="Testolin R."/>
        </authorList>
    </citation>
    <scope>NUCLEOTIDE SEQUENCE [LARGE SCALE GENOMIC DNA]</scope>
    <source>
        <strain evidence="4">cv. Red5</strain>
        <tissue evidence="3">Young leaf</tissue>
    </source>
</reference>
<dbReference type="Gramene" id="PSS11487">
    <property type="protein sequence ID" value="PSS11487"/>
    <property type="gene ID" value="CEY00_Acc15761"/>
</dbReference>
<dbReference type="PANTHER" id="PTHR33270:SF6">
    <property type="entry name" value="OS02G0448600 PROTEIN"/>
    <property type="match status" value="1"/>
</dbReference>
<feature type="domain" description="DUF7054" evidence="2">
    <location>
        <begin position="110"/>
        <end position="194"/>
    </location>
</feature>
<keyword evidence="4" id="KW-1185">Reference proteome</keyword>
<evidence type="ECO:0000313" key="3">
    <source>
        <dbReference type="EMBL" id="PSS11487.1"/>
    </source>
</evidence>
<dbReference type="InterPro" id="IPR055482">
    <property type="entry name" value="DUF7054"/>
</dbReference>
<dbReference type="FunCoup" id="A0A2R6QNH6">
    <property type="interactions" value="625"/>
</dbReference>
<evidence type="ECO:0000313" key="4">
    <source>
        <dbReference type="Proteomes" id="UP000241394"/>
    </source>
</evidence>
<evidence type="ECO:0000259" key="2">
    <source>
        <dbReference type="Pfam" id="PF23156"/>
    </source>
</evidence>
<comment type="caution">
    <text evidence="3">The sequence shown here is derived from an EMBL/GenBank/DDBJ whole genome shotgun (WGS) entry which is preliminary data.</text>
</comment>
<accession>A0A2R6QNH6</accession>
<name>A0A2R6QNH6_ACTCC</name>
<proteinExistence type="predicted"/>
<dbReference type="OMA" id="HRDTNYK"/>
<dbReference type="Pfam" id="PF23156">
    <property type="entry name" value="DUF7054"/>
    <property type="match status" value="1"/>
</dbReference>
<dbReference type="InterPro" id="IPR040358">
    <property type="entry name" value="At4g22758-like"/>
</dbReference>
<feature type="region of interest" description="Disordered" evidence="1">
    <location>
        <begin position="1"/>
        <end position="42"/>
    </location>
</feature>
<dbReference type="InParanoid" id="A0A2R6QNH6"/>
<reference evidence="4" key="2">
    <citation type="journal article" date="2018" name="BMC Genomics">
        <title>A manually annotated Actinidia chinensis var. chinensis (kiwifruit) genome highlights the challenges associated with draft genomes and gene prediction in plants.</title>
        <authorList>
            <person name="Pilkington S.M."/>
            <person name="Crowhurst R."/>
            <person name="Hilario E."/>
            <person name="Nardozza S."/>
            <person name="Fraser L."/>
            <person name="Peng Y."/>
            <person name="Gunaseelan K."/>
            <person name="Simpson R."/>
            <person name="Tahir J."/>
            <person name="Deroles S.C."/>
            <person name="Templeton K."/>
            <person name="Luo Z."/>
            <person name="Davy M."/>
            <person name="Cheng C."/>
            <person name="McNeilage M."/>
            <person name="Scaglione D."/>
            <person name="Liu Y."/>
            <person name="Zhang Q."/>
            <person name="Datson P."/>
            <person name="De Silva N."/>
            <person name="Gardiner S.E."/>
            <person name="Bassett H."/>
            <person name="Chagne D."/>
            <person name="McCallum J."/>
            <person name="Dzierzon H."/>
            <person name="Deng C."/>
            <person name="Wang Y.Y."/>
            <person name="Barron L."/>
            <person name="Manako K."/>
            <person name="Bowen J."/>
            <person name="Foster T.M."/>
            <person name="Erridge Z.A."/>
            <person name="Tiffin H."/>
            <person name="Waite C.N."/>
            <person name="Davies K.M."/>
            <person name="Grierson E.P."/>
            <person name="Laing W.A."/>
            <person name="Kirk R."/>
            <person name="Chen X."/>
            <person name="Wood M."/>
            <person name="Montefiori M."/>
            <person name="Brummell D.A."/>
            <person name="Schwinn K.E."/>
            <person name="Catanach A."/>
            <person name="Fullerton C."/>
            <person name="Li D."/>
            <person name="Meiyalaghan S."/>
            <person name="Nieuwenhuizen N."/>
            <person name="Read N."/>
            <person name="Prakash R."/>
            <person name="Hunter D."/>
            <person name="Zhang H."/>
            <person name="McKenzie M."/>
            <person name="Knabel M."/>
            <person name="Harris A."/>
            <person name="Allan A.C."/>
            <person name="Gleave A."/>
            <person name="Chen A."/>
            <person name="Janssen B.J."/>
            <person name="Plunkett B."/>
            <person name="Ampomah-Dwamena C."/>
            <person name="Voogd C."/>
            <person name="Leif D."/>
            <person name="Lafferty D."/>
            <person name="Souleyre E.J.F."/>
            <person name="Varkonyi-Gasic E."/>
            <person name="Gambi F."/>
            <person name="Hanley J."/>
            <person name="Yao J.L."/>
            <person name="Cheung J."/>
            <person name="David K.M."/>
            <person name="Warren B."/>
            <person name="Marsh K."/>
            <person name="Snowden K.C."/>
            <person name="Lin-Wang K."/>
            <person name="Brian L."/>
            <person name="Martinez-Sanchez M."/>
            <person name="Wang M."/>
            <person name="Ileperuma N."/>
            <person name="Macnee N."/>
            <person name="Campin R."/>
            <person name="McAtee P."/>
            <person name="Drummond R.S.M."/>
            <person name="Espley R.V."/>
            <person name="Ireland H.S."/>
            <person name="Wu R."/>
            <person name="Atkinson R.G."/>
            <person name="Karunairetnam S."/>
            <person name="Bulley S."/>
            <person name="Chunkath S."/>
            <person name="Hanley Z."/>
            <person name="Storey R."/>
            <person name="Thrimawithana A.H."/>
            <person name="Thomson S."/>
            <person name="David C."/>
            <person name="Testolin R."/>
            <person name="Huang H."/>
            <person name="Hellens R.P."/>
            <person name="Schaffer R.J."/>
        </authorList>
    </citation>
    <scope>NUCLEOTIDE SEQUENCE [LARGE SCALE GENOMIC DNA]</scope>
    <source>
        <strain evidence="4">cv. Red5</strain>
    </source>
</reference>
<feature type="compositionally biased region" description="Low complexity" evidence="1">
    <location>
        <begin position="11"/>
        <end position="22"/>
    </location>
</feature>
<dbReference type="STRING" id="1590841.A0A2R6QNH6"/>
<feature type="compositionally biased region" description="Basic residues" evidence="1">
    <location>
        <begin position="1"/>
        <end position="10"/>
    </location>
</feature>
<gene>
    <name evidence="3" type="ORF">CEY00_Acc15761</name>
</gene>